<evidence type="ECO:0000256" key="1">
    <source>
        <dbReference type="SAM" id="MobiDB-lite"/>
    </source>
</evidence>
<feature type="region of interest" description="Disordered" evidence="1">
    <location>
        <begin position="207"/>
        <end position="233"/>
    </location>
</feature>
<reference evidence="5" key="1">
    <citation type="submission" date="2022-11" db="UniProtKB">
        <authorList>
            <consortium name="WormBaseParasite"/>
        </authorList>
    </citation>
    <scope>IDENTIFICATION</scope>
</reference>
<evidence type="ECO:0000313" key="5">
    <source>
        <dbReference type="WBParaSite" id="PSAMB.scaffold272size59799.g3994.t1"/>
    </source>
</evidence>
<dbReference type="WBParaSite" id="PSAMB.scaffold272size59799.g3994.t1">
    <property type="protein sequence ID" value="PSAMB.scaffold272size59799.g3994.t1"/>
    <property type="gene ID" value="PSAMB.scaffold272size59799.g3994"/>
</dbReference>
<dbReference type="Proteomes" id="UP000887566">
    <property type="component" value="Unplaced"/>
</dbReference>
<evidence type="ECO:0000256" key="2">
    <source>
        <dbReference type="SAM" id="Phobius"/>
    </source>
</evidence>
<protein>
    <submittedName>
        <fullName evidence="5">Uncharacterized protein</fullName>
    </submittedName>
</protein>
<keyword evidence="3" id="KW-0732">Signal</keyword>
<keyword evidence="2" id="KW-0812">Transmembrane</keyword>
<keyword evidence="4" id="KW-1185">Reference proteome</keyword>
<evidence type="ECO:0000256" key="3">
    <source>
        <dbReference type="SAM" id="SignalP"/>
    </source>
</evidence>
<proteinExistence type="predicted"/>
<evidence type="ECO:0000313" key="4">
    <source>
        <dbReference type="Proteomes" id="UP000887566"/>
    </source>
</evidence>
<name>A0A914VXR3_9BILA</name>
<keyword evidence="2" id="KW-1133">Transmembrane helix</keyword>
<feature type="chain" id="PRO_5037364317" evidence="3">
    <location>
        <begin position="25"/>
        <end position="233"/>
    </location>
</feature>
<dbReference type="AlphaFoldDB" id="A0A914VXR3"/>
<sequence length="233" mass="25834">MEAKVATLLLVIVTLLSTPITVSAEGELPVICTEAGCFLRLRSASVRPPLLAYNNRNLLHAAYFSQQPKDRRVSDGAHEDSKLFIPPSGPARLIGDSQTKANQALWVIPIAYRTAAVDVSPSAVLVDMPQARYFGNFFVLLMLLVLSLASSNGQRTKRQAPSVQADSLALEDMVKRNWANKIRFGKREDDEAQKRWASQLRFGKRFTADDNTDTDSPDLENKRGSWASKVRFG</sequence>
<organism evidence="4 5">
    <name type="scientific">Plectus sambesii</name>
    <dbReference type="NCBI Taxonomy" id="2011161"/>
    <lineage>
        <taxon>Eukaryota</taxon>
        <taxon>Metazoa</taxon>
        <taxon>Ecdysozoa</taxon>
        <taxon>Nematoda</taxon>
        <taxon>Chromadorea</taxon>
        <taxon>Plectida</taxon>
        <taxon>Plectina</taxon>
        <taxon>Plectoidea</taxon>
        <taxon>Plectidae</taxon>
        <taxon>Plectus</taxon>
    </lineage>
</organism>
<feature type="transmembrane region" description="Helical" evidence="2">
    <location>
        <begin position="131"/>
        <end position="149"/>
    </location>
</feature>
<accession>A0A914VXR3</accession>
<feature type="signal peptide" evidence="3">
    <location>
        <begin position="1"/>
        <end position="24"/>
    </location>
</feature>
<keyword evidence="2" id="KW-0472">Membrane</keyword>